<feature type="domain" description="AMP-binding enzyme C-terminal" evidence="2">
    <location>
        <begin position="458"/>
        <end position="534"/>
    </location>
</feature>
<keyword evidence="3" id="KW-0436">Ligase</keyword>
<protein>
    <submittedName>
        <fullName evidence="3">ATP-dependent acyl-CoA ligase</fullName>
    </submittedName>
</protein>
<dbReference type="RefSeq" id="WP_028287342.1">
    <property type="nucleotide sequence ID" value="NZ_BMLF01000002.1"/>
</dbReference>
<dbReference type="EMBL" id="BMLF01000002">
    <property type="protein sequence ID" value="GGM04921.1"/>
    <property type="molecule type" value="Genomic_DNA"/>
</dbReference>
<dbReference type="Gene3D" id="3.40.50.12780">
    <property type="entry name" value="N-terminal domain of ligase-like"/>
    <property type="match status" value="1"/>
</dbReference>
<accession>A0A917T0G1</accession>
<dbReference type="InterPro" id="IPR025110">
    <property type="entry name" value="AMP-bd_C"/>
</dbReference>
<sequence>MTPQAIFDRMIQDGDVVLDRLDRHAEDRPDKLFVHHGDSDTGLSYAAFRDRADAMAAGLAALGVAPGDHVAVHSRDALTTAVAMFAIWRAGGVFAPVNYNLTGDFLTYQLADTAPKVLIADAAGVAAIAAQRAGMPDFVLVGPGGDVEAPEGDTVPRVALGPFSPAALIYTSGTTGPAKGVKLGHRWINQYCFNPRVLNTAEDVMHCDLPLYHVGGAFSLLARAAWLGASCGLWDRFSATTYWDRIASLGASVTTLLDVMVPHVMSQPERPDDSANTLNKIHIQPYTPRHHAFAERFGIDFMTVGFGQTESGSSFSAIIDEFPDRQATPAALWKGLSKDDYRATARALGRPLFDGATDLPKGLMGAPSPLFEVAVLDDEDSPVAEGQPGQFCLRPRFPGLILQEYINKPEATAKVLRNCWFHTGDAIRRIDAESDLHAFVDRMGGFFRVRGENVSSFEVESAMLRLPEVRAAAAIPVPARAGEEDDIAVFLELEAGRTLDEAAVRAHAQAAMPRYMQPQYIRFVAALPVTPTSKIEKYKLRAALMAELGEREERA</sequence>
<dbReference type="InterPro" id="IPR050237">
    <property type="entry name" value="ATP-dep_AMP-bd_enzyme"/>
</dbReference>
<dbReference type="SUPFAM" id="SSF56801">
    <property type="entry name" value="Acetyl-CoA synthetase-like"/>
    <property type="match status" value="1"/>
</dbReference>
<dbReference type="Pfam" id="PF00501">
    <property type="entry name" value="AMP-binding"/>
    <property type="match status" value="1"/>
</dbReference>
<organism evidence="3 4">
    <name type="scientific">Pseudooceanicola nanhaiensis</name>
    <dbReference type="NCBI Taxonomy" id="375761"/>
    <lineage>
        <taxon>Bacteria</taxon>
        <taxon>Pseudomonadati</taxon>
        <taxon>Pseudomonadota</taxon>
        <taxon>Alphaproteobacteria</taxon>
        <taxon>Rhodobacterales</taxon>
        <taxon>Paracoccaceae</taxon>
        <taxon>Pseudooceanicola</taxon>
    </lineage>
</organism>
<dbReference type="AlphaFoldDB" id="A0A917T0G1"/>
<dbReference type="InterPro" id="IPR020845">
    <property type="entry name" value="AMP-binding_CS"/>
</dbReference>
<feature type="domain" description="AMP-dependent synthetase/ligase" evidence="1">
    <location>
        <begin position="21"/>
        <end position="394"/>
    </location>
</feature>
<gene>
    <name evidence="3" type="ORF">GCM10011534_28380</name>
</gene>
<dbReference type="GO" id="GO:0016877">
    <property type="term" value="F:ligase activity, forming carbon-sulfur bonds"/>
    <property type="evidence" value="ECO:0007669"/>
    <property type="project" value="UniProtKB-ARBA"/>
</dbReference>
<reference evidence="3" key="2">
    <citation type="submission" date="2020-09" db="EMBL/GenBank/DDBJ databases">
        <authorList>
            <person name="Sun Q."/>
            <person name="Zhou Y."/>
        </authorList>
    </citation>
    <scope>NUCLEOTIDE SEQUENCE</scope>
    <source>
        <strain evidence="3">CGMCC 1.6293</strain>
    </source>
</reference>
<evidence type="ECO:0000259" key="2">
    <source>
        <dbReference type="Pfam" id="PF13193"/>
    </source>
</evidence>
<dbReference type="Pfam" id="PF13193">
    <property type="entry name" value="AMP-binding_C"/>
    <property type="match status" value="1"/>
</dbReference>
<dbReference type="Proteomes" id="UP000649829">
    <property type="component" value="Unassembled WGS sequence"/>
</dbReference>
<dbReference type="PROSITE" id="PS00455">
    <property type="entry name" value="AMP_BINDING"/>
    <property type="match status" value="1"/>
</dbReference>
<dbReference type="PANTHER" id="PTHR43767">
    <property type="entry name" value="LONG-CHAIN-FATTY-ACID--COA LIGASE"/>
    <property type="match status" value="1"/>
</dbReference>
<dbReference type="Gene3D" id="3.30.300.30">
    <property type="match status" value="1"/>
</dbReference>
<dbReference type="InterPro" id="IPR045851">
    <property type="entry name" value="AMP-bd_C_sf"/>
</dbReference>
<dbReference type="InterPro" id="IPR042099">
    <property type="entry name" value="ANL_N_sf"/>
</dbReference>
<dbReference type="PANTHER" id="PTHR43767:SF10">
    <property type="entry name" value="SURFACTIN SYNTHASE SUBUNIT 1"/>
    <property type="match status" value="1"/>
</dbReference>
<name>A0A917T0G1_9RHOB</name>
<evidence type="ECO:0000259" key="1">
    <source>
        <dbReference type="Pfam" id="PF00501"/>
    </source>
</evidence>
<reference evidence="3" key="1">
    <citation type="journal article" date="2014" name="Int. J. Syst. Evol. Microbiol.">
        <title>Complete genome sequence of Corynebacterium casei LMG S-19264T (=DSM 44701T), isolated from a smear-ripened cheese.</title>
        <authorList>
            <consortium name="US DOE Joint Genome Institute (JGI-PGF)"/>
            <person name="Walter F."/>
            <person name="Albersmeier A."/>
            <person name="Kalinowski J."/>
            <person name="Ruckert C."/>
        </authorList>
    </citation>
    <scope>NUCLEOTIDE SEQUENCE</scope>
    <source>
        <strain evidence="3">CGMCC 1.6293</strain>
    </source>
</reference>
<proteinExistence type="predicted"/>
<keyword evidence="4" id="KW-1185">Reference proteome</keyword>
<comment type="caution">
    <text evidence="3">The sequence shown here is derived from an EMBL/GenBank/DDBJ whole genome shotgun (WGS) entry which is preliminary data.</text>
</comment>
<evidence type="ECO:0000313" key="4">
    <source>
        <dbReference type="Proteomes" id="UP000649829"/>
    </source>
</evidence>
<dbReference type="InterPro" id="IPR000873">
    <property type="entry name" value="AMP-dep_synth/lig_dom"/>
</dbReference>
<evidence type="ECO:0000313" key="3">
    <source>
        <dbReference type="EMBL" id="GGM04921.1"/>
    </source>
</evidence>